<accession>A0A9P6DTG5</accession>
<name>A0A9P6DTG5_9AGAM</name>
<feature type="region of interest" description="Disordered" evidence="1">
    <location>
        <begin position="1"/>
        <end position="25"/>
    </location>
</feature>
<feature type="compositionally biased region" description="Low complexity" evidence="1">
    <location>
        <begin position="693"/>
        <end position="702"/>
    </location>
</feature>
<protein>
    <submittedName>
        <fullName evidence="2">Uncharacterized protein</fullName>
    </submittedName>
</protein>
<dbReference type="PANTHER" id="PTHR33266">
    <property type="entry name" value="CHROMOSOME 15, WHOLE GENOME SHOTGUN SEQUENCE"/>
    <property type="match status" value="1"/>
</dbReference>
<evidence type="ECO:0000313" key="2">
    <source>
        <dbReference type="EMBL" id="KAF9510518.1"/>
    </source>
</evidence>
<proteinExistence type="predicted"/>
<gene>
    <name evidence="2" type="ORF">BS47DRAFT_1383937</name>
</gene>
<sequence>MSNAGKRGSSSLTAKSARKQRGSSGDSILSLLPELLSLPQNKYTLFDQLIVDNFQTSDPLPKAKAPLLLSTIVTCASDRPNQKVNQKYTSTAEAKKAITKKPELFGLLESAWKKKSFGSILALPVLQGSQYPSSASSWLPERVERHDLIYSVWDAWDTKYIGDHHHILLNNISRMLRENPLSHSVTIIQSSGTGKSRMMLGHIFRAVADELETLYKDKVPTYGALARNWRNHMERGQNRTRLYGQAVKRCTIADLSTPETIAKEIPISRGLDSEPSCQSTEDKPLRVKLMLYFDEAHVLKQKVPQDRYNEDIYDALRSCFKNFTDLPIFTIYLSTSPLGRARPNLESLHDPVTETPFDCSPKFPIRSGTLKLEDVSKIKFMAHFGRPLFWSLLAGAGHDQDDILWRILHIARGKLTHGYNIQSISPVLPRVVTYVVLDVALCLDFEPRSLEARRLEADLLLATCASPFRPRGTVNISALVIRQSLCWRRPRLGSAVREDHPNDSSPMFSRGCKLTSFIEALFSECNARKVLDSVPDNIQNSTTFASMFEDAIVRFTHFGKTADDTGTTSYAMFAAFIRGMAIICGSPHEAIDILIPVLLKPKKMLEESVMSGLLIQLRQPSRRAGHNVIDQNSLNFFPIHREGKEEARPYITLIAQLGVLRPVPPQGDTEATEQQSIAASGPNPLVNVPPTEPSSSFPTPTSKCHTVPRPESIAHPLRDVHPRYSIFAYGCSDEVYSGIGMGKWSISSMLERGFLGEHPRRDPDSLLAVENLKPVWSAGLGSYRWIEEPFLQVDRDLSKIGWLTVGKYDPDSSAVSHTLENFSDADVNKVTRI</sequence>
<keyword evidence="3" id="KW-1185">Reference proteome</keyword>
<feature type="compositionally biased region" description="Polar residues" evidence="1">
    <location>
        <begin position="1"/>
        <end position="14"/>
    </location>
</feature>
<reference evidence="2" key="1">
    <citation type="journal article" date="2020" name="Nat. Commun.">
        <title>Large-scale genome sequencing of mycorrhizal fungi provides insights into the early evolution of symbiotic traits.</title>
        <authorList>
            <person name="Miyauchi S."/>
            <person name="Kiss E."/>
            <person name="Kuo A."/>
            <person name="Drula E."/>
            <person name="Kohler A."/>
            <person name="Sanchez-Garcia M."/>
            <person name="Morin E."/>
            <person name="Andreopoulos B."/>
            <person name="Barry K.W."/>
            <person name="Bonito G."/>
            <person name="Buee M."/>
            <person name="Carver A."/>
            <person name="Chen C."/>
            <person name="Cichocki N."/>
            <person name="Clum A."/>
            <person name="Culley D."/>
            <person name="Crous P.W."/>
            <person name="Fauchery L."/>
            <person name="Girlanda M."/>
            <person name="Hayes R.D."/>
            <person name="Keri Z."/>
            <person name="LaButti K."/>
            <person name="Lipzen A."/>
            <person name="Lombard V."/>
            <person name="Magnuson J."/>
            <person name="Maillard F."/>
            <person name="Murat C."/>
            <person name="Nolan M."/>
            <person name="Ohm R.A."/>
            <person name="Pangilinan J."/>
            <person name="Pereira M.F."/>
            <person name="Perotto S."/>
            <person name="Peter M."/>
            <person name="Pfister S."/>
            <person name="Riley R."/>
            <person name="Sitrit Y."/>
            <person name="Stielow J.B."/>
            <person name="Szollosi G."/>
            <person name="Zifcakova L."/>
            <person name="Stursova M."/>
            <person name="Spatafora J.W."/>
            <person name="Tedersoo L."/>
            <person name="Vaario L.M."/>
            <person name="Yamada A."/>
            <person name="Yan M."/>
            <person name="Wang P."/>
            <person name="Xu J."/>
            <person name="Bruns T."/>
            <person name="Baldrian P."/>
            <person name="Vilgalys R."/>
            <person name="Dunand C."/>
            <person name="Henrissat B."/>
            <person name="Grigoriev I.V."/>
            <person name="Hibbett D."/>
            <person name="Nagy L.G."/>
            <person name="Martin F.M."/>
        </authorList>
    </citation>
    <scope>NUCLEOTIDE SEQUENCE</scope>
    <source>
        <strain evidence="2">UP504</strain>
    </source>
</reference>
<dbReference type="OrthoDB" id="107110at2759"/>
<dbReference type="Proteomes" id="UP000886523">
    <property type="component" value="Unassembled WGS sequence"/>
</dbReference>
<dbReference type="PANTHER" id="PTHR33266:SF1">
    <property type="entry name" value="F-BOX DOMAIN-CONTAINING PROTEIN"/>
    <property type="match status" value="1"/>
</dbReference>
<evidence type="ECO:0000313" key="3">
    <source>
        <dbReference type="Proteomes" id="UP000886523"/>
    </source>
</evidence>
<dbReference type="EMBL" id="MU129015">
    <property type="protein sequence ID" value="KAF9510518.1"/>
    <property type="molecule type" value="Genomic_DNA"/>
</dbReference>
<comment type="caution">
    <text evidence="2">The sequence shown here is derived from an EMBL/GenBank/DDBJ whole genome shotgun (WGS) entry which is preliminary data.</text>
</comment>
<evidence type="ECO:0000256" key="1">
    <source>
        <dbReference type="SAM" id="MobiDB-lite"/>
    </source>
</evidence>
<dbReference type="AlphaFoldDB" id="A0A9P6DTG5"/>
<feature type="region of interest" description="Disordered" evidence="1">
    <location>
        <begin position="664"/>
        <end position="707"/>
    </location>
</feature>
<organism evidence="2 3">
    <name type="scientific">Hydnum rufescens UP504</name>
    <dbReference type="NCBI Taxonomy" id="1448309"/>
    <lineage>
        <taxon>Eukaryota</taxon>
        <taxon>Fungi</taxon>
        <taxon>Dikarya</taxon>
        <taxon>Basidiomycota</taxon>
        <taxon>Agaricomycotina</taxon>
        <taxon>Agaricomycetes</taxon>
        <taxon>Cantharellales</taxon>
        <taxon>Hydnaceae</taxon>
        <taxon>Hydnum</taxon>
    </lineage>
</organism>